<dbReference type="AlphaFoldDB" id="A0A6J4VWU9"/>
<dbReference type="InterPro" id="IPR018110">
    <property type="entry name" value="Mandel_Rmase/mucon_lact_enz_CS"/>
</dbReference>
<evidence type="ECO:0000259" key="4">
    <source>
        <dbReference type="Pfam" id="PF02746"/>
    </source>
</evidence>
<evidence type="ECO:0000256" key="1">
    <source>
        <dbReference type="ARBA" id="ARBA00001946"/>
    </source>
</evidence>
<dbReference type="SUPFAM" id="SSF51604">
    <property type="entry name" value="Enolase C-terminal domain-like"/>
    <property type="match status" value="1"/>
</dbReference>
<dbReference type="GO" id="GO:0009063">
    <property type="term" value="P:amino acid catabolic process"/>
    <property type="evidence" value="ECO:0007669"/>
    <property type="project" value="InterPro"/>
</dbReference>
<dbReference type="PANTHER" id="PTHR13794:SF58">
    <property type="entry name" value="MITOCHONDRIAL ENOLASE SUPERFAMILY MEMBER 1"/>
    <property type="match status" value="1"/>
</dbReference>
<feature type="domain" description="Mandelate racemase/muconate lactonizing enzyme N-terminal" evidence="4">
    <location>
        <begin position="38"/>
        <end position="154"/>
    </location>
</feature>
<evidence type="ECO:0000256" key="3">
    <source>
        <dbReference type="ARBA" id="ARBA00022842"/>
    </source>
</evidence>
<dbReference type="Gene3D" id="3.30.390.10">
    <property type="entry name" value="Enolase-like, N-terminal domain"/>
    <property type="match status" value="1"/>
</dbReference>
<proteinExistence type="predicted"/>
<keyword evidence="3" id="KW-0460">Magnesium</keyword>
<dbReference type="EMBL" id="CADCWM010001193">
    <property type="protein sequence ID" value="CAA9589635.1"/>
    <property type="molecule type" value="Genomic_DNA"/>
</dbReference>
<evidence type="ECO:0000313" key="5">
    <source>
        <dbReference type="EMBL" id="CAA9589635.1"/>
    </source>
</evidence>
<dbReference type="EC" id="4.2.1.39" evidence="5"/>
<feature type="non-terminal residue" evidence="5">
    <location>
        <position position="242"/>
    </location>
</feature>
<dbReference type="InterPro" id="IPR013341">
    <property type="entry name" value="Mandelate_racemase_N_dom"/>
</dbReference>
<accession>A0A6J4VWU9</accession>
<gene>
    <name evidence="5" type="ORF">AVDCRST_MAG88-4623</name>
</gene>
<sequence>MKRARVRELRAYVVDADRSGSGADYHDQPRRHWIVDSTIANPMSVYEPYKASRTSWGINALGSVVVEAELDDGTTGVGVSTGGEPACYIVERHLSRFVEGQDPRNVELIWDQMWRATLPYGRKGLPIQALSAVDLALWDLLGKLRDEPVYALLGGKTKDRLPVYATTARPDLARGLGFEGAKIPLPYGPGDGEEGLRRNVARVAEARASVGDAFPLRIDCYIALTVPYTIALARALEPYCVH</sequence>
<protein>
    <submittedName>
        <fullName evidence="5">Gluconate dehydratase</fullName>
        <ecNumber evidence="5">4.2.1.39</ecNumber>
    </submittedName>
</protein>
<dbReference type="InterPro" id="IPR029017">
    <property type="entry name" value="Enolase-like_N"/>
</dbReference>
<comment type="cofactor">
    <cofactor evidence="1">
        <name>Mg(2+)</name>
        <dbReference type="ChEBI" id="CHEBI:18420"/>
    </cofactor>
</comment>
<dbReference type="Gene3D" id="3.20.20.120">
    <property type="entry name" value="Enolase-like C-terminal domain"/>
    <property type="match status" value="1"/>
</dbReference>
<dbReference type="PROSITE" id="PS00908">
    <property type="entry name" value="MR_MLE_1"/>
    <property type="match status" value="1"/>
</dbReference>
<dbReference type="Pfam" id="PF02746">
    <property type="entry name" value="MR_MLE_N"/>
    <property type="match status" value="1"/>
</dbReference>
<dbReference type="InterPro" id="IPR046945">
    <property type="entry name" value="RHMD-like"/>
</dbReference>
<reference evidence="5" key="1">
    <citation type="submission" date="2020-02" db="EMBL/GenBank/DDBJ databases">
        <authorList>
            <person name="Meier V. D."/>
        </authorList>
    </citation>
    <scope>NUCLEOTIDE SEQUENCE</scope>
    <source>
        <strain evidence="5">AVDCRST_MAG88</strain>
    </source>
</reference>
<dbReference type="PANTHER" id="PTHR13794">
    <property type="entry name" value="ENOLASE SUPERFAMILY, MANDELATE RACEMASE"/>
    <property type="match status" value="1"/>
</dbReference>
<dbReference type="InterPro" id="IPR036849">
    <property type="entry name" value="Enolase-like_C_sf"/>
</dbReference>
<dbReference type="SUPFAM" id="SSF54826">
    <property type="entry name" value="Enolase N-terminal domain-like"/>
    <property type="match status" value="1"/>
</dbReference>
<dbReference type="GO" id="GO:0000287">
    <property type="term" value="F:magnesium ion binding"/>
    <property type="evidence" value="ECO:0007669"/>
    <property type="project" value="TreeGrafter"/>
</dbReference>
<keyword evidence="2" id="KW-0479">Metal-binding</keyword>
<organism evidence="5">
    <name type="scientific">uncultured Thermomicrobiales bacterium</name>
    <dbReference type="NCBI Taxonomy" id="1645740"/>
    <lineage>
        <taxon>Bacteria</taxon>
        <taxon>Pseudomonadati</taxon>
        <taxon>Thermomicrobiota</taxon>
        <taxon>Thermomicrobia</taxon>
        <taxon>Thermomicrobiales</taxon>
        <taxon>environmental samples</taxon>
    </lineage>
</organism>
<dbReference type="GO" id="GO:0016052">
    <property type="term" value="P:carbohydrate catabolic process"/>
    <property type="evidence" value="ECO:0007669"/>
    <property type="project" value="TreeGrafter"/>
</dbReference>
<dbReference type="GO" id="GO:0047929">
    <property type="term" value="F:gluconate dehydratase activity"/>
    <property type="evidence" value="ECO:0007669"/>
    <property type="project" value="UniProtKB-EC"/>
</dbReference>
<evidence type="ECO:0000256" key="2">
    <source>
        <dbReference type="ARBA" id="ARBA00022723"/>
    </source>
</evidence>
<keyword evidence="5" id="KW-0456">Lyase</keyword>
<name>A0A6J4VWU9_9BACT</name>